<evidence type="ECO:0000256" key="5">
    <source>
        <dbReference type="ARBA" id="ARBA00022473"/>
    </source>
</evidence>
<dbReference type="GO" id="GO:0005634">
    <property type="term" value="C:nucleus"/>
    <property type="evidence" value="ECO:0007669"/>
    <property type="project" value="UniProtKB-SubCell"/>
</dbReference>
<reference evidence="13" key="2">
    <citation type="submission" date="2025-08" db="UniProtKB">
        <authorList>
            <consortium name="Ensembl"/>
        </authorList>
    </citation>
    <scope>IDENTIFICATION</scope>
</reference>
<feature type="region of interest" description="Disordered" evidence="12">
    <location>
        <begin position="559"/>
        <end position="586"/>
    </location>
</feature>
<feature type="compositionally biased region" description="Polar residues" evidence="12">
    <location>
        <begin position="510"/>
        <end position="529"/>
    </location>
</feature>
<keyword evidence="7" id="KW-0221">Differentiation</keyword>
<dbReference type="OrthoDB" id="193258at2759"/>
<feature type="coiled-coil region" evidence="11">
    <location>
        <begin position="196"/>
        <end position="230"/>
    </location>
</feature>
<evidence type="ECO:0000313" key="13">
    <source>
        <dbReference type="Ensembl" id="ENSSFOP00015016006.2"/>
    </source>
</evidence>
<evidence type="ECO:0000256" key="10">
    <source>
        <dbReference type="ARBA" id="ARBA00031932"/>
    </source>
</evidence>
<gene>
    <name evidence="13" type="primary">cchcr1</name>
</gene>
<evidence type="ECO:0000313" key="14">
    <source>
        <dbReference type="Proteomes" id="UP000694397"/>
    </source>
</evidence>
<dbReference type="PANTHER" id="PTHR46822:SF1">
    <property type="entry name" value="COILED-COIL ALPHA-HELICAL ROD PROTEIN 1"/>
    <property type="match status" value="1"/>
</dbReference>
<feature type="coiled-coil region" evidence="11">
    <location>
        <begin position="334"/>
        <end position="486"/>
    </location>
</feature>
<reference evidence="13" key="3">
    <citation type="submission" date="2025-09" db="UniProtKB">
        <authorList>
            <consortium name="Ensembl"/>
        </authorList>
    </citation>
    <scope>IDENTIFICATION</scope>
</reference>
<dbReference type="GO" id="GO:0005814">
    <property type="term" value="C:centriole"/>
    <property type="evidence" value="ECO:0007669"/>
    <property type="project" value="TreeGrafter"/>
</dbReference>
<evidence type="ECO:0000256" key="12">
    <source>
        <dbReference type="SAM" id="MobiDB-lite"/>
    </source>
</evidence>
<organism evidence="13 14">
    <name type="scientific">Scleropages formosus</name>
    <name type="common">Asian bonytongue</name>
    <name type="synonym">Osteoglossum formosum</name>
    <dbReference type="NCBI Taxonomy" id="113540"/>
    <lineage>
        <taxon>Eukaryota</taxon>
        <taxon>Metazoa</taxon>
        <taxon>Chordata</taxon>
        <taxon>Craniata</taxon>
        <taxon>Vertebrata</taxon>
        <taxon>Euteleostomi</taxon>
        <taxon>Actinopterygii</taxon>
        <taxon>Neopterygii</taxon>
        <taxon>Teleostei</taxon>
        <taxon>Osteoglossocephala</taxon>
        <taxon>Osteoglossomorpha</taxon>
        <taxon>Osteoglossiformes</taxon>
        <taxon>Osteoglossidae</taxon>
        <taxon>Scleropages</taxon>
    </lineage>
</organism>
<keyword evidence="9" id="KW-0539">Nucleus</keyword>
<dbReference type="Ensembl" id="ENSSFOT00015016191.2">
    <property type="protein sequence ID" value="ENSSFOP00015016006.2"/>
    <property type="gene ID" value="ENSSFOG00015010325.2"/>
</dbReference>
<evidence type="ECO:0000256" key="8">
    <source>
        <dbReference type="ARBA" id="ARBA00023054"/>
    </source>
</evidence>
<dbReference type="GeneTree" id="ENSGT00940000153251"/>
<reference evidence="13 14" key="1">
    <citation type="submission" date="2019-04" db="EMBL/GenBank/DDBJ databases">
        <authorList>
            <consortium name="Wellcome Sanger Institute Data Sharing"/>
        </authorList>
    </citation>
    <scope>NUCLEOTIDE SEQUENCE [LARGE SCALE GENOMIC DNA]</scope>
</reference>
<feature type="coiled-coil region" evidence="11">
    <location>
        <begin position="22"/>
        <end position="108"/>
    </location>
</feature>
<dbReference type="GO" id="GO:0005737">
    <property type="term" value="C:cytoplasm"/>
    <property type="evidence" value="ECO:0007669"/>
    <property type="project" value="UniProtKB-SubCell"/>
</dbReference>
<evidence type="ECO:0000256" key="7">
    <source>
        <dbReference type="ARBA" id="ARBA00022782"/>
    </source>
</evidence>
<accession>A0A8C9V1V1</accession>
<dbReference type="InterPro" id="IPR009800">
    <property type="entry name" value="HCR"/>
</dbReference>
<keyword evidence="8 11" id="KW-0175">Coiled coil</keyword>
<comment type="function">
    <text evidence="1">May be a regulator of keratinocyte proliferation or differentiation.</text>
</comment>
<evidence type="ECO:0000256" key="4">
    <source>
        <dbReference type="ARBA" id="ARBA00016468"/>
    </source>
</evidence>
<name>A0A8C9V1V1_SCLFO</name>
<dbReference type="PANTHER" id="PTHR46822">
    <property type="entry name" value="COILED-COIL ALPHA-HELICAL ROD PROTEIN 1"/>
    <property type="match status" value="1"/>
</dbReference>
<evidence type="ECO:0000256" key="1">
    <source>
        <dbReference type="ARBA" id="ARBA00003936"/>
    </source>
</evidence>
<proteinExistence type="predicted"/>
<protein>
    <recommendedName>
        <fullName evidence="4">Coiled-coil alpha-helical rod protein 1</fullName>
    </recommendedName>
    <alternativeName>
        <fullName evidence="10">Alpha-helical coiled-coil rod protein</fullName>
    </alternativeName>
</protein>
<dbReference type="AlphaFoldDB" id="A0A8C9V1V1"/>
<evidence type="ECO:0000256" key="6">
    <source>
        <dbReference type="ARBA" id="ARBA00022490"/>
    </source>
</evidence>
<evidence type="ECO:0000256" key="3">
    <source>
        <dbReference type="ARBA" id="ARBA00004496"/>
    </source>
</evidence>
<feature type="region of interest" description="Disordered" evidence="12">
    <location>
        <begin position="510"/>
        <end position="543"/>
    </location>
</feature>
<evidence type="ECO:0000256" key="9">
    <source>
        <dbReference type="ARBA" id="ARBA00023242"/>
    </source>
</evidence>
<sequence length="586" mass="66434">MSALQQACTDLQDKLGGSTQKVVQLEGSLQQAYDERDRLREELRKMESAFDTQSATLQSLRNYIGQLTPESHKEEELAHTVQKLEREKEALQATAELLTIRLNSLNDILLMQEKEMEEKILLDPLSKPSPACHKVLRCWREKVFTLLVQLRSKEIQLRGEKDKLVTTISTLEQEVKQQTYQTSVLQCSLEDKSAELDLERVGRQTLERELAQLRDENTMLKQVYHEAKSSLKTVVEDVKRFSHSFDANVTEVQAAQSHLLALGQRLTFANFRIDTIQGLIMRKVALWKVQQATKQAEVVPGRSSFSDLQEELAVTCTERDRLAQELKRTPSLIEEALAEAREQFESELRHLRQALQQSREEALELGRSCSQAEQKLQDAQQEVQEHTDSIAQLRAQLASQEEQSARALKERLSVAEAECTERLREMESQLNAARREHTKAVVTLRQSERQAEREREREKEIRALQDEQIKKEIQDLQRLLQETGRDRNLLLATVRENGLLKQYKKARTASLRSSAAVTEQQSGVSSGKTQVIGPGPKPPTKESLLSVLDDLQALSAAIVNSSDSSGDEDGSGAKACRHSEALSQRN</sequence>
<dbReference type="Pfam" id="PF07111">
    <property type="entry name" value="HCR"/>
    <property type="match status" value="1"/>
</dbReference>
<comment type="subcellular location">
    <subcellularLocation>
        <location evidence="3">Cytoplasm</location>
    </subcellularLocation>
    <subcellularLocation>
        <location evidence="2">Nucleus</location>
    </subcellularLocation>
</comment>
<keyword evidence="5" id="KW-0217">Developmental protein</keyword>
<keyword evidence="14" id="KW-1185">Reference proteome</keyword>
<keyword evidence="6" id="KW-0963">Cytoplasm</keyword>
<evidence type="ECO:0000256" key="2">
    <source>
        <dbReference type="ARBA" id="ARBA00004123"/>
    </source>
</evidence>
<dbReference type="GO" id="GO:0006611">
    <property type="term" value="P:protein export from nucleus"/>
    <property type="evidence" value="ECO:0007669"/>
    <property type="project" value="TreeGrafter"/>
</dbReference>
<dbReference type="Proteomes" id="UP000694397">
    <property type="component" value="Chromosome 13"/>
</dbReference>
<evidence type="ECO:0000256" key="11">
    <source>
        <dbReference type="SAM" id="Coils"/>
    </source>
</evidence>
<dbReference type="GO" id="GO:0030154">
    <property type="term" value="P:cell differentiation"/>
    <property type="evidence" value="ECO:0007669"/>
    <property type="project" value="UniProtKB-KW"/>
</dbReference>